<dbReference type="Pfam" id="PF01850">
    <property type="entry name" value="PIN"/>
    <property type="match status" value="1"/>
</dbReference>
<proteinExistence type="predicted"/>
<dbReference type="PANTHER" id="PTHR36173">
    <property type="entry name" value="RIBONUCLEASE VAPC16-RELATED"/>
    <property type="match status" value="1"/>
</dbReference>
<dbReference type="AlphaFoldDB" id="A0A258FIW8"/>
<dbReference type="Proteomes" id="UP000215595">
    <property type="component" value="Unassembled WGS sequence"/>
</dbReference>
<evidence type="ECO:0000313" key="2">
    <source>
        <dbReference type="EMBL" id="OYX32461.1"/>
    </source>
</evidence>
<protein>
    <recommendedName>
        <fullName evidence="1">PIN domain-containing protein</fullName>
    </recommendedName>
</protein>
<accession>A0A258FIW8</accession>
<dbReference type="InterPro" id="IPR002716">
    <property type="entry name" value="PIN_dom"/>
</dbReference>
<reference evidence="2 3" key="1">
    <citation type="submission" date="2017-03" db="EMBL/GenBank/DDBJ databases">
        <title>Lifting the veil on microbial sulfur biogeochemistry in mining wastewaters.</title>
        <authorList>
            <person name="Kantor R.S."/>
            <person name="Colenbrander Nelson T."/>
            <person name="Marshall S."/>
            <person name="Bennett D."/>
            <person name="Apte S."/>
            <person name="Camacho D."/>
            <person name="Thomas B.C."/>
            <person name="Warren L.A."/>
            <person name="Banfield J.F."/>
        </authorList>
    </citation>
    <scope>NUCLEOTIDE SEQUENCE [LARGE SCALE GENOMIC DNA]</scope>
    <source>
        <strain evidence="2">32-69-9</strain>
    </source>
</reference>
<dbReference type="InterPro" id="IPR052919">
    <property type="entry name" value="TA_system_RNase"/>
</dbReference>
<name>A0A258FIW8_9CAUL</name>
<dbReference type="SUPFAM" id="SSF88723">
    <property type="entry name" value="PIN domain-like"/>
    <property type="match status" value="1"/>
</dbReference>
<evidence type="ECO:0000313" key="3">
    <source>
        <dbReference type="Proteomes" id="UP000215595"/>
    </source>
</evidence>
<dbReference type="InterPro" id="IPR041705">
    <property type="entry name" value="PIN_Sll0205"/>
</dbReference>
<gene>
    <name evidence="2" type="ORF">B7Z01_11115</name>
</gene>
<dbReference type="CDD" id="cd09872">
    <property type="entry name" value="PIN_Sll0205-like"/>
    <property type="match status" value="1"/>
</dbReference>
<evidence type="ECO:0000259" key="1">
    <source>
        <dbReference type="Pfam" id="PF01850"/>
    </source>
</evidence>
<dbReference type="Gene3D" id="3.40.50.1010">
    <property type="entry name" value="5'-nuclease"/>
    <property type="match status" value="1"/>
</dbReference>
<organism evidence="2 3">
    <name type="scientific">Brevundimonas subvibrioides</name>
    <dbReference type="NCBI Taxonomy" id="74313"/>
    <lineage>
        <taxon>Bacteria</taxon>
        <taxon>Pseudomonadati</taxon>
        <taxon>Pseudomonadota</taxon>
        <taxon>Alphaproteobacteria</taxon>
        <taxon>Caulobacterales</taxon>
        <taxon>Caulobacteraceae</taxon>
        <taxon>Brevundimonas</taxon>
    </lineage>
</organism>
<dbReference type="InterPro" id="IPR029060">
    <property type="entry name" value="PIN-like_dom_sf"/>
</dbReference>
<sequence length="130" mass="14780">MRLLVDTHLLLWSLVDDPRLSQRARAMIADPENTVVASQVVLWETAVKRALKRYAADFPFTPERVREELTLAGAEWLALDDQHLFTLAGLPPLHRDPFDRLLVAQALSEPMRLVTHDRQIAAYSDTVILV</sequence>
<feature type="domain" description="PIN" evidence="1">
    <location>
        <begin position="4"/>
        <end position="123"/>
    </location>
</feature>
<dbReference type="PANTHER" id="PTHR36173:SF2">
    <property type="entry name" value="RIBONUCLEASE VAPC16"/>
    <property type="match status" value="1"/>
</dbReference>
<dbReference type="EMBL" id="NCEB01000022">
    <property type="protein sequence ID" value="OYX32461.1"/>
    <property type="molecule type" value="Genomic_DNA"/>
</dbReference>
<comment type="caution">
    <text evidence="2">The sequence shown here is derived from an EMBL/GenBank/DDBJ whole genome shotgun (WGS) entry which is preliminary data.</text>
</comment>